<reference evidence="13 14" key="1">
    <citation type="submission" date="2017-08" db="EMBL/GenBank/DDBJ databases">
        <title>Infants hospitalized years apart are colonized by the same room-sourced microbial strains.</title>
        <authorList>
            <person name="Brooks B."/>
            <person name="Olm M.R."/>
            <person name="Firek B.A."/>
            <person name="Baker R."/>
            <person name="Thomas B.C."/>
            <person name="Morowitz M.J."/>
            <person name="Banfield J.F."/>
        </authorList>
    </citation>
    <scope>NUCLEOTIDE SEQUENCE [LARGE SCALE GENOMIC DNA]</scope>
    <source>
        <strain evidence="13">S2_005_003_R2_47</strain>
    </source>
</reference>
<evidence type="ECO:0000313" key="14">
    <source>
        <dbReference type="Proteomes" id="UP000248597"/>
    </source>
</evidence>
<feature type="transmembrane region" description="Helical" evidence="11">
    <location>
        <begin position="6"/>
        <end position="24"/>
    </location>
</feature>
<dbReference type="SUPFAM" id="SSF50156">
    <property type="entry name" value="PDZ domain-like"/>
    <property type="match status" value="1"/>
</dbReference>
<evidence type="ECO:0000256" key="4">
    <source>
        <dbReference type="ARBA" id="ARBA00022670"/>
    </source>
</evidence>
<organism evidence="13 14">
    <name type="scientific">Sphingopyxis macrogoltabida</name>
    <name type="common">Sphingomonas macrogoltabidus</name>
    <dbReference type="NCBI Taxonomy" id="33050"/>
    <lineage>
        <taxon>Bacteria</taxon>
        <taxon>Pseudomonadati</taxon>
        <taxon>Pseudomonadota</taxon>
        <taxon>Alphaproteobacteria</taxon>
        <taxon>Sphingomonadales</taxon>
        <taxon>Sphingomonadaceae</taxon>
        <taxon>Sphingopyxis</taxon>
    </lineage>
</organism>
<protein>
    <recommendedName>
        <fullName evidence="11">Zinc metalloprotease</fullName>
        <ecNumber evidence="11">3.4.24.-</ecNumber>
    </recommendedName>
</protein>
<keyword evidence="9 11" id="KW-0482">Metalloprotease</keyword>
<dbReference type="EMBL" id="QFPJ01000082">
    <property type="protein sequence ID" value="PZQ20178.1"/>
    <property type="molecule type" value="Genomic_DNA"/>
</dbReference>
<comment type="cofactor">
    <cofactor evidence="1 11">
        <name>Zn(2+)</name>
        <dbReference type="ChEBI" id="CHEBI:29105"/>
    </cofactor>
</comment>
<dbReference type="EC" id="3.4.24.-" evidence="11"/>
<accession>A0A2W5KXM9</accession>
<evidence type="ECO:0000256" key="9">
    <source>
        <dbReference type="ARBA" id="ARBA00023049"/>
    </source>
</evidence>
<evidence type="ECO:0000256" key="7">
    <source>
        <dbReference type="ARBA" id="ARBA00022833"/>
    </source>
</evidence>
<dbReference type="Gene3D" id="2.30.42.10">
    <property type="match status" value="1"/>
</dbReference>
<dbReference type="InterPro" id="IPR036034">
    <property type="entry name" value="PDZ_sf"/>
</dbReference>
<keyword evidence="6 11" id="KW-0378">Hydrolase</keyword>
<evidence type="ECO:0000256" key="3">
    <source>
        <dbReference type="ARBA" id="ARBA00007931"/>
    </source>
</evidence>
<dbReference type="GO" id="GO:0006508">
    <property type="term" value="P:proteolysis"/>
    <property type="evidence" value="ECO:0007669"/>
    <property type="project" value="UniProtKB-KW"/>
</dbReference>
<gene>
    <name evidence="13" type="primary">rseP</name>
    <name evidence="13" type="ORF">DI569_16360</name>
</gene>
<dbReference type="GO" id="GO:0046872">
    <property type="term" value="F:metal ion binding"/>
    <property type="evidence" value="ECO:0007669"/>
    <property type="project" value="UniProtKB-KW"/>
</dbReference>
<dbReference type="Pfam" id="PF02163">
    <property type="entry name" value="Peptidase_M50"/>
    <property type="match status" value="1"/>
</dbReference>
<feature type="domain" description="PDZ" evidence="12">
    <location>
        <begin position="130"/>
        <end position="198"/>
    </location>
</feature>
<dbReference type="InterPro" id="IPR004387">
    <property type="entry name" value="Pept_M50_Zn"/>
</dbReference>
<dbReference type="Pfam" id="PF17820">
    <property type="entry name" value="PDZ_6"/>
    <property type="match status" value="1"/>
</dbReference>
<dbReference type="AlphaFoldDB" id="A0A2W5KXM9"/>
<dbReference type="CDD" id="cd23081">
    <property type="entry name" value="cpPDZ_EcRseP-like"/>
    <property type="match status" value="1"/>
</dbReference>
<evidence type="ECO:0000313" key="13">
    <source>
        <dbReference type="EMBL" id="PZQ20178.1"/>
    </source>
</evidence>
<evidence type="ECO:0000256" key="11">
    <source>
        <dbReference type="RuleBase" id="RU362031"/>
    </source>
</evidence>
<proteinExistence type="inferred from homology"/>
<keyword evidence="4 13" id="KW-0645">Protease</keyword>
<comment type="caution">
    <text evidence="13">The sequence shown here is derived from an EMBL/GenBank/DDBJ whole genome shotgun (WGS) entry which is preliminary data.</text>
</comment>
<dbReference type="GO" id="GO:0004222">
    <property type="term" value="F:metalloendopeptidase activity"/>
    <property type="evidence" value="ECO:0007669"/>
    <property type="project" value="InterPro"/>
</dbReference>
<name>A0A2W5KXM9_SPHMC</name>
<dbReference type="InterPro" id="IPR008915">
    <property type="entry name" value="Peptidase_M50"/>
</dbReference>
<keyword evidence="11" id="KW-0479">Metal-binding</keyword>
<evidence type="ECO:0000256" key="5">
    <source>
        <dbReference type="ARBA" id="ARBA00022692"/>
    </source>
</evidence>
<dbReference type="InterPro" id="IPR001478">
    <property type="entry name" value="PDZ"/>
</dbReference>
<keyword evidence="8 11" id="KW-1133">Transmembrane helix</keyword>
<feature type="transmembrane region" description="Helical" evidence="11">
    <location>
        <begin position="110"/>
        <end position="134"/>
    </location>
</feature>
<dbReference type="PROSITE" id="PS50106">
    <property type="entry name" value="PDZ"/>
    <property type="match status" value="1"/>
</dbReference>
<dbReference type="Proteomes" id="UP000248597">
    <property type="component" value="Unassembled WGS sequence"/>
</dbReference>
<evidence type="ECO:0000256" key="1">
    <source>
        <dbReference type="ARBA" id="ARBA00001947"/>
    </source>
</evidence>
<keyword evidence="5 11" id="KW-0812">Transmembrane</keyword>
<dbReference type="CDD" id="cd06163">
    <property type="entry name" value="S2P-M50_PDZ_RseP-like"/>
    <property type="match status" value="1"/>
</dbReference>
<dbReference type="InterPro" id="IPR041489">
    <property type="entry name" value="PDZ_6"/>
</dbReference>
<comment type="similarity">
    <text evidence="3 11">Belongs to the peptidase M50B family.</text>
</comment>
<evidence type="ECO:0000256" key="6">
    <source>
        <dbReference type="ARBA" id="ARBA00022801"/>
    </source>
</evidence>
<dbReference type="GO" id="GO:0016020">
    <property type="term" value="C:membrane"/>
    <property type="evidence" value="ECO:0007669"/>
    <property type="project" value="UniProtKB-SubCell"/>
</dbReference>
<sequence length="377" mass="40894">MLEAPGFLFTVIAFLLVLGPLVFVHEYGHYIVGRWCGVKADTFSIGFGRKIVGWTDRRGTEWKIGWLPLGGYVQFAGDRDAVSQPDANWQKLPDAERAHSFPAQPVWKRALIVAAGPITNFLFAILILAGFAWASGVPTNPPVAGTVLAGSAAEAAGIRAGDRIVSIDGRPMQVFMDIPMTVAHRPGEAMDVRVARDGGERTVRLTPRLVKEKDRFGNDFERALIGISPGPVAFEKVSLLEAPVVAMRQTGQIVRQTWEVLGQLLTGNRSVKDLSGPLKIAKVSGEAASMGVASLIFLAALISINLGFINLLPLPMLDGGHLLFYAYEAVRRRPAPPQAQEWAFRFGFAAVVTLMLVVTFNDLGSIGVWDRIARLIG</sequence>
<dbReference type="PANTHER" id="PTHR42837:SF2">
    <property type="entry name" value="MEMBRANE METALLOPROTEASE ARASP2, CHLOROPLASTIC-RELATED"/>
    <property type="match status" value="1"/>
</dbReference>
<evidence type="ECO:0000256" key="2">
    <source>
        <dbReference type="ARBA" id="ARBA00004141"/>
    </source>
</evidence>
<comment type="subcellular location">
    <subcellularLocation>
        <location evidence="2">Membrane</location>
        <topology evidence="2">Multi-pass membrane protein</topology>
    </subcellularLocation>
</comment>
<dbReference type="PANTHER" id="PTHR42837">
    <property type="entry name" value="REGULATOR OF SIGMA-E PROTEASE RSEP"/>
    <property type="match status" value="1"/>
</dbReference>
<keyword evidence="10 11" id="KW-0472">Membrane</keyword>
<feature type="transmembrane region" description="Helical" evidence="11">
    <location>
        <begin position="287"/>
        <end position="312"/>
    </location>
</feature>
<keyword evidence="7 11" id="KW-0862">Zinc</keyword>
<dbReference type="NCBIfam" id="TIGR00054">
    <property type="entry name" value="RIP metalloprotease RseP"/>
    <property type="match status" value="1"/>
</dbReference>
<evidence type="ECO:0000259" key="12">
    <source>
        <dbReference type="PROSITE" id="PS50106"/>
    </source>
</evidence>
<evidence type="ECO:0000256" key="10">
    <source>
        <dbReference type="ARBA" id="ARBA00023136"/>
    </source>
</evidence>
<dbReference type="SMART" id="SM00228">
    <property type="entry name" value="PDZ"/>
    <property type="match status" value="1"/>
</dbReference>
<feature type="transmembrane region" description="Helical" evidence="11">
    <location>
        <begin position="342"/>
        <end position="360"/>
    </location>
</feature>
<evidence type="ECO:0000256" key="8">
    <source>
        <dbReference type="ARBA" id="ARBA00022989"/>
    </source>
</evidence>